<evidence type="ECO:0000313" key="11">
    <source>
        <dbReference type="Proteomes" id="UP001058120"/>
    </source>
</evidence>
<dbReference type="Pfam" id="PF00460">
    <property type="entry name" value="Flg_bb_rod"/>
    <property type="match status" value="1"/>
</dbReference>
<keyword evidence="10" id="KW-0282">Flagellum</keyword>
<dbReference type="EMBL" id="CP065938">
    <property type="protein sequence ID" value="UWX06281.1"/>
    <property type="molecule type" value="Genomic_DNA"/>
</dbReference>
<feature type="domain" description="Flagellar hook protein FlgE D2" evidence="8">
    <location>
        <begin position="204"/>
        <end position="386"/>
    </location>
</feature>
<feature type="domain" description="Flagellar hook protein FlgE/F/G-like D1" evidence="9">
    <location>
        <begin position="90"/>
        <end position="150"/>
    </location>
</feature>
<reference evidence="10" key="1">
    <citation type="submission" date="2020-12" db="EMBL/GenBank/DDBJ databases">
        <title>Taurinivorans muris gen. nov., sp. nov., fundamental and realized metabolic niche of a ubiquitous sulfidogenic bacterium in the murine intestine.</title>
        <authorList>
            <person name="Ye H."/>
            <person name="Hanson B.T."/>
            <person name="Loy A."/>
        </authorList>
    </citation>
    <scope>NUCLEOTIDE SEQUENCE</scope>
    <source>
        <strain evidence="10">LT0009</strain>
    </source>
</reference>
<evidence type="ECO:0000259" key="9">
    <source>
        <dbReference type="Pfam" id="PF22692"/>
    </source>
</evidence>
<evidence type="ECO:0000256" key="5">
    <source>
        <dbReference type="RuleBase" id="RU362116"/>
    </source>
</evidence>
<dbReference type="InterPro" id="IPR010930">
    <property type="entry name" value="Flg_bb/hook_C_dom"/>
</dbReference>
<comment type="similarity">
    <text evidence="2 5">Belongs to the flagella basal body rod proteins family.</text>
</comment>
<keyword evidence="10" id="KW-0966">Cell projection</keyword>
<dbReference type="SUPFAM" id="SSF117143">
    <property type="entry name" value="Flagellar hook protein flgE"/>
    <property type="match status" value="1"/>
</dbReference>
<dbReference type="PANTHER" id="PTHR30435:SF1">
    <property type="entry name" value="FLAGELLAR HOOK PROTEIN FLGE"/>
    <property type="match status" value="1"/>
</dbReference>
<dbReference type="PANTHER" id="PTHR30435">
    <property type="entry name" value="FLAGELLAR PROTEIN"/>
    <property type="match status" value="1"/>
</dbReference>
<evidence type="ECO:0000259" key="6">
    <source>
        <dbReference type="Pfam" id="PF00460"/>
    </source>
</evidence>
<gene>
    <name evidence="10" type="ORF">JBF11_02915</name>
</gene>
<dbReference type="NCBIfam" id="TIGR03506">
    <property type="entry name" value="FlgEFG_subfam"/>
    <property type="match status" value="1"/>
</dbReference>
<feature type="domain" description="Flagellar basal body rod protein N-terminal" evidence="6">
    <location>
        <begin position="5"/>
        <end position="35"/>
    </location>
</feature>
<proteinExistence type="inferred from homology"/>
<dbReference type="InterPro" id="IPR053967">
    <property type="entry name" value="LlgE_F_G-like_D1"/>
</dbReference>
<protein>
    <recommendedName>
        <fullName evidence="3 5">Flagellar hook protein FlgE</fullName>
    </recommendedName>
</protein>
<accession>A0ABY5Y2I7</accession>
<keyword evidence="4 5" id="KW-0975">Bacterial flagellum</keyword>
<dbReference type="InterPro" id="IPR011491">
    <property type="entry name" value="FlgE_D2"/>
</dbReference>
<evidence type="ECO:0000259" key="7">
    <source>
        <dbReference type="Pfam" id="PF06429"/>
    </source>
</evidence>
<sequence length="507" mass="54830">MIQGLYTSATGMMSHSSGLNVVSQNIANVNTVAFKQQLYLIGDLSSKNYSAGGAYEVEVKQVGLGSHISEVRSNFKIGNYENGSAETDLALSGKGYFQVTLEDETYYTRAGNFRFNENGFLRAPTGHFLMGIPIDANGNEANYMEPIQINTNDELLASDPPKATTSITSSLNVYNTQNVYNDENNPYFSMLQSWNGNSTPPLSTSAKSLGLQFYDANGVKHSLNVYFDPAPSTNGNQVYEYIVAMDPELDARAEYQGTKSAGLLMTGTMTFSSAGELQNMNSFSPQGGDLTNPANWTLSELQNGLPSVTVQLAGQPSQTIALNLGMKSNGNSWTNGLNGAVNGISAADIGKTFVNIPGMTNPEFNSNATTALRTSPSLKNMSQDGYGAGELQTMFINENGIIQLSYTNGQSHDLYRIPVARFTSEDGLYRAGNNLYQHTSEAGNVEFGIAGTENYGEVMSQTLETSNVDMATEMANMIVLQRGFQSNSKSLQTVDTMLQKAVELKRN</sequence>
<dbReference type="InterPro" id="IPR001444">
    <property type="entry name" value="Flag_bb_rod_N"/>
</dbReference>
<evidence type="ECO:0000256" key="2">
    <source>
        <dbReference type="ARBA" id="ARBA00009677"/>
    </source>
</evidence>
<comment type="subcellular location">
    <subcellularLocation>
        <location evidence="1 5">Bacterial flagellum basal body</location>
    </subcellularLocation>
</comment>
<dbReference type="Gene3D" id="2.60.98.20">
    <property type="entry name" value="Flagellar hook protein FlgE"/>
    <property type="match status" value="1"/>
</dbReference>
<dbReference type="Proteomes" id="UP001058120">
    <property type="component" value="Chromosome"/>
</dbReference>
<evidence type="ECO:0000256" key="1">
    <source>
        <dbReference type="ARBA" id="ARBA00004117"/>
    </source>
</evidence>
<evidence type="ECO:0000259" key="8">
    <source>
        <dbReference type="Pfam" id="PF07559"/>
    </source>
</evidence>
<keyword evidence="11" id="KW-1185">Reference proteome</keyword>
<dbReference type="RefSeq" id="WP_334315884.1">
    <property type="nucleotide sequence ID" value="NZ_CP065938.1"/>
</dbReference>
<keyword evidence="10" id="KW-0969">Cilium</keyword>
<feature type="domain" description="Flagellar basal-body/hook protein C-terminal" evidence="7">
    <location>
        <begin position="460"/>
        <end position="503"/>
    </location>
</feature>
<organism evidence="10 11">
    <name type="scientific">Taurinivorans muris</name>
    <dbReference type="NCBI Taxonomy" id="2787751"/>
    <lineage>
        <taxon>Bacteria</taxon>
        <taxon>Pseudomonadati</taxon>
        <taxon>Thermodesulfobacteriota</taxon>
        <taxon>Desulfovibrionia</taxon>
        <taxon>Desulfovibrionales</taxon>
        <taxon>Desulfovibrionaceae</taxon>
        <taxon>Taurinivorans</taxon>
    </lineage>
</organism>
<dbReference type="InterPro" id="IPR037925">
    <property type="entry name" value="FlgE/F/G-like"/>
</dbReference>
<comment type="function">
    <text evidence="5">A flexible structure which links the flagellar filament to the drive apparatus in the basal body.</text>
</comment>
<dbReference type="Pfam" id="PF06429">
    <property type="entry name" value="Flg_bbr_C"/>
    <property type="match status" value="1"/>
</dbReference>
<dbReference type="Pfam" id="PF07559">
    <property type="entry name" value="FlgE_D2"/>
    <property type="match status" value="1"/>
</dbReference>
<dbReference type="Pfam" id="PF22692">
    <property type="entry name" value="LlgE_F_G_D1"/>
    <property type="match status" value="1"/>
</dbReference>
<name>A0ABY5Y2I7_9BACT</name>
<evidence type="ECO:0000256" key="3">
    <source>
        <dbReference type="ARBA" id="ARBA00019015"/>
    </source>
</evidence>
<evidence type="ECO:0000256" key="4">
    <source>
        <dbReference type="ARBA" id="ARBA00023143"/>
    </source>
</evidence>
<dbReference type="InterPro" id="IPR020013">
    <property type="entry name" value="Flagellar_FlgE/F/G"/>
</dbReference>
<evidence type="ECO:0000313" key="10">
    <source>
        <dbReference type="EMBL" id="UWX06281.1"/>
    </source>
</evidence>
<dbReference type="InterPro" id="IPR037058">
    <property type="entry name" value="Falgellar_hook_FlgE_sf"/>
</dbReference>